<organism evidence="1 2">
    <name type="scientific">Mucilaginibacter pankratovii</name>
    <dbReference type="NCBI Taxonomy" id="2772110"/>
    <lineage>
        <taxon>Bacteria</taxon>
        <taxon>Pseudomonadati</taxon>
        <taxon>Bacteroidota</taxon>
        <taxon>Sphingobacteriia</taxon>
        <taxon>Sphingobacteriales</taxon>
        <taxon>Sphingobacteriaceae</taxon>
        <taxon>Mucilaginibacter</taxon>
    </lineage>
</organism>
<name>A0ABR7WJ31_9SPHI</name>
<dbReference type="Proteomes" id="UP000606600">
    <property type="component" value="Unassembled WGS sequence"/>
</dbReference>
<reference evidence="1 2" key="1">
    <citation type="submission" date="2020-09" db="EMBL/GenBank/DDBJ databases">
        <title>Novel species of Mucilaginibacter isolated from a glacier on the Tibetan Plateau.</title>
        <authorList>
            <person name="Liu Q."/>
            <person name="Xin Y.-H."/>
        </authorList>
    </citation>
    <scope>NUCLEOTIDE SEQUENCE [LARGE SCALE GENOMIC DNA]</scope>
    <source>
        <strain evidence="1 2">ZT4R22</strain>
    </source>
</reference>
<proteinExistence type="predicted"/>
<dbReference type="EMBL" id="JACWMY010000001">
    <property type="protein sequence ID" value="MBD1362336.1"/>
    <property type="molecule type" value="Genomic_DNA"/>
</dbReference>
<dbReference type="RefSeq" id="WP_191187025.1">
    <property type="nucleotide sequence ID" value="NZ_JACWMY010000001.1"/>
</dbReference>
<sequence length="87" mass="10517">MNRIELKEELDKLSVYPGFYSLYDELLPDRIVLYHNYSKWEVFYFDERGNRNDEVVFPTEGDACNYIYGLFIRKKEIEQNPLSKIPQ</sequence>
<protein>
    <recommendedName>
        <fullName evidence="3">Immunity protein 35 of polymorphic toxin system</fullName>
    </recommendedName>
</protein>
<evidence type="ECO:0008006" key="3">
    <source>
        <dbReference type="Google" id="ProtNLM"/>
    </source>
</evidence>
<gene>
    <name evidence="1" type="ORF">IDJ77_00815</name>
</gene>
<accession>A0ABR7WJ31</accession>
<keyword evidence="2" id="KW-1185">Reference proteome</keyword>
<comment type="caution">
    <text evidence="1">The sequence shown here is derived from an EMBL/GenBank/DDBJ whole genome shotgun (WGS) entry which is preliminary data.</text>
</comment>
<evidence type="ECO:0000313" key="2">
    <source>
        <dbReference type="Proteomes" id="UP000606600"/>
    </source>
</evidence>
<evidence type="ECO:0000313" key="1">
    <source>
        <dbReference type="EMBL" id="MBD1362336.1"/>
    </source>
</evidence>